<protein>
    <submittedName>
        <fullName evidence="2">Uncharacterized protein</fullName>
    </submittedName>
</protein>
<feature type="region of interest" description="Disordered" evidence="1">
    <location>
        <begin position="1"/>
        <end position="33"/>
    </location>
</feature>
<dbReference type="AlphaFoldDB" id="A0A061SCX4"/>
<accession>A0A061SCX4</accession>
<organism evidence="2">
    <name type="scientific">Tetraselmis sp. GSL018</name>
    <dbReference type="NCBI Taxonomy" id="582737"/>
    <lineage>
        <taxon>Eukaryota</taxon>
        <taxon>Viridiplantae</taxon>
        <taxon>Chlorophyta</taxon>
        <taxon>core chlorophytes</taxon>
        <taxon>Chlorodendrophyceae</taxon>
        <taxon>Chlorodendrales</taxon>
        <taxon>Chlorodendraceae</taxon>
        <taxon>Tetraselmis</taxon>
    </lineage>
</organism>
<sequence length="33" mass="3129">MAGAAQSRLCPTSRASAIASGGMPAPACLGRAP</sequence>
<reference evidence="2" key="1">
    <citation type="submission" date="2014-05" db="EMBL/GenBank/DDBJ databases">
        <title>The transcriptome of the halophilic microalga Tetraselmis sp. GSL018 isolated from the Great Salt Lake, Utah.</title>
        <authorList>
            <person name="Jinkerson R.E."/>
            <person name="D'Adamo S."/>
            <person name="Posewitz M.C."/>
        </authorList>
    </citation>
    <scope>NUCLEOTIDE SEQUENCE</scope>
    <source>
        <strain evidence="2">GSL018</strain>
    </source>
</reference>
<proteinExistence type="predicted"/>
<evidence type="ECO:0000256" key="1">
    <source>
        <dbReference type="SAM" id="MobiDB-lite"/>
    </source>
</evidence>
<gene>
    <name evidence="2" type="ORF">TSPGSL018_9901</name>
</gene>
<feature type="non-terminal residue" evidence="2">
    <location>
        <position position="33"/>
    </location>
</feature>
<dbReference type="EMBL" id="GBEZ01004636">
    <property type="protein sequence ID" value="JAC80596.1"/>
    <property type="molecule type" value="Transcribed_RNA"/>
</dbReference>
<evidence type="ECO:0000313" key="2">
    <source>
        <dbReference type="EMBL" id="JAC80596.1"/>
    </source>
</evidence>
<name>A0A061SCX4_9CHLO</name>